<evidence type="ECO:0000256" key="1">
    <source>
        <dbReference type="SAM" id="MobiDB-lite"/>
    </source>
</evidence>
<proteinExistence type="predicted"/>
<reference evidence="2 3" key="1">
    <citation type="submission" date="2024-04" db="EMBL/GenBank/DDBJ databases">
        <authorList>
            <person name="Rising A."/>
            <person name="Reimegard J."/>
            <person name="Sonavane S."/>
            <person name="Akerstrom W."/>
            <person name="Nylinder S."/>
            <person name="Hedman E."/>
            <person name="Kallberg Y."/>
        </authorList>
    </citation>
    <scope>NUCLEOTIDE SEQUENCE [LARGE SCALE GENOMIC DNA]</scope>
</reference>
<dbReference type="EMBL" id="CAXIEN010000244">
    <property type="protein sequence ID" value="CAL1289173.1"/>
    <property type="molecule type" value="Genomic_DNA"/>
</dbReference>
<name>A0AAV2B1W5_9ARAC</name>
<gene>
    <name evidence="2" type="ORF">LARSCL_LOCUS15776</name>
</gene>
<dbReference type="Proteomes" id="UP001497382">
    <property type="component" value="Unassembled WGS sequence"/>
</dbReference>
<feature type="region of interest" description="Disordered" evidence="1">
    <location>
        <begin position="86"/>
        <end position="105"/>
    </location>
</feature>
<evidence type="ECO:0000313" key="3">
    <source>
        <dbReference type="Proteomes" id="UP001497382"/>
    </source>
</evidence>
<protein>
    <submittedName>
        <fullName evidence="2">Uncharacterized protein</fullName>
    </submittedName>
</protein>
<accession>A0AAV2B1W5</accession>
<sequence length="543" mass="60810">MLHLNSSSPSGSEWDTNYARIYLKISEEQLDKINKIPEWSKTEISEKIVPENDKTLENIVKQLDQQASTSKENILTTSINISAKSNDNLKNQNYDSDKQSDKNPIIPLNEKESFLKNVSLSPLKKIYTTTYSLKRSSSLPDLCEKSLSAEVPYRSYSEEIYRKHIHSIKKDKSSFKLAPLLTKNILKTYTVPDNLNNNKLLEISHKSFTSPLKNPNQLSKQKFKTLDDSILNHKYLKDTETSVITSDANPLFSNGNVQITLKQGMSIFEKKLLLLEKRLSPSKEMSPPPFNSKLINLENLNRKKNLMSSQSPAGADEVVTAVVSVDSVEDLPNEMEISAASKSYKSFELQGTSQSINENRDALKNTFKSPKDRTSDASKTASCNFESFLSPPLPCGQPVPTEVLPHSQPILSQKSIEQNTPKSHNACPSAPCGQLLPTEVPSLSQPILSQKSAKLSTPNKSQNAELVGKLMTPEKASGTFSVFSADLNEKVSYLTSNKELGIKRKRKSRSEKSSKKLKKTDIRFSSAQIRNMIEIMKIFHSEF</sequence>
<evidence type="ECO:0000313" key="2">
    <source>
        <dbReference type="EMBL" id="CAL1289173.1"/>
    </source>
</evidence>
<dbReference type="AlphaFoldDB" id="A0AAV2B1W5"/>
<comment type="caution">
    <text evidence="2">The sequence shown here is derived from an EMBL/GenBank/DDBJ whole genome shotgun (WGS) entry which is preliminary data.</text>
</comment>
<keyword evidence="3" id="KW-1185">Reference proteome</keyword>
<organism evidence="2 3">
    <name type="scientific">Larinioides sclopetarius</name>
    <dbReference type="NCBI Taxonomy" id="280406"/>
    <lineage>
        <taxon>Eukaryota</taxon>
        <taxon>Metazoa</taxon>
        <taxon>Ecdysozoa</taxon>
        <taxon>Arthropoda</taxon>
        <taxon>Chelicerata</taxon>
        <taxon>Arachnida</taxon>
        <taxon>Araneae</taxon>
        <taxon>Araneomorphae</taxon>
        <taxon>Entelegynae</taxon>
        <taxon>Araneoidea</taxon>
        <taxon>Araneidae</taxon>
        <taxon>Larinioides</taxon>
    </lineage>
</organism>